<comment type="caution">
    <text evidence="9">The sequence shown here is derived from an EMBL/GenBank/DDBJ whole genome shotgun (WGS) entry which is preliminary data.</text>
</comment>
<comment type="catalytic activity">
    <reaction evidence="7">
        <text>L-cysteine + O2 = 3-sulfino-L-alanine + H(+)</text>
        <dbReference type="Rhea" id="RHEA:20441"/>
        <dbReference type="ChEBI" id="CHEBI:15378"/>
        <dbReference type="ChEBI" id="CHEBI:15379"/>
        <dbReference type="ChEBI" id="CHEBI:35235"/>
        <dbReference type="ChEBI" id="CHEBI:61085"/>
        <dbReference type="EC" id="1.13.11.20"/>
    </reaction>
    <physiologicalReaction direction="left-to-right" evidence="7">
        <dbReference type="Rhea" id="RHEA:20442"/>
    </physiologicalReaction>
</comment>
<reference evidence="9" key="1">
    <citation type="submission" date="2021-03" db="EMBL/GenBank/DDBJ databases">
        <authorList>
            <person name="Li Z."/>
            <person name="Yang C."/>
        </authorList>
    </citation>
    <scope>NUCLEOTIDE SEQUENCE</scope>
    <source>
        <strain evidence="9">Dzin_1.0</strain>
        <tissue evidence="9">Leaf</tissue>
    </source>
</reference>
<gene>
    <name evidence="9" type="ORF">J5N97_010825</name>
</gene>
<dbReference type="InterPro" id="IPR011051">
    <property type="entry name" value="RmlC_Cupin_sf"/>
</dbReference>
<evidence type="ECO:0000256" key="7">
    <source>
        <dbReference type="ARBA" id="ARBA00024284"/>
    </source>
</evidence>
<proteinExistence type="inferred from homology"/>
<feature type="compositionally biased region" description="Basic residues" evidence="8">
    <location>
        <begin position="11"/>
        <end position="24"/>
    </location>
</feature>
<evidence type="ECO:0000256" key="5">
    <source>
        <dbReference type="ARBA" id="ARBA00023002"/>
    </source>
</evidence>
<dbReference type="PANTHER" id="PTHR22966:SF63">
    <property type="entry name" value="CYSTEINE DIOXYGENASE"/>
    <property type="match status" value="1"/>
</dbReference>
<dbReference type="GO" id="GO:0070483">
    <property type="term" value="P:detection of hypoxia"/>
    <property type="evidence" value="ECO:0007669"/>
    <property type="project" value="UniProtKB-ARBA"/>
</dbReference>
<dbReference type="EC" id="1.13.11.20" evidence="3"/>
<reference evidence="9" key="2">
    <citation type="journal article" date="2022" name="Hortic Res">
        <title>The genome of Dioscorea zingiberensis sheds light on the biosynthesis, origin and evolution of the medicinally important diosgenin saponins.</title>
        <authorList>
            <person name="Li Y."/>
            <person name="Tan C."/>
            <person name="Li Z."/>
            <person name="Guo J."/>
            <person name="Li S."/>
            <person name="Chen X."/>
            <person name="Wang C."/>
            <person name="Dai X."/>
            <person name="Yang H."/>
            <person name="Song W."/>
            <person name="Hou L."/>
            <person name="Xu J."/>
            <person name="Tong Z."/>
            <person name="Xu A."/>
            <person name="Yuan X."/>
            <person name="Wang W."/>
            <person name="Yang Q."/>
            <person name="Chen L."/>
            <person name="Sun Z."/>
            <person name="Wang K."/>
            <person name="Pan B."/>
            <person name="Chen J."/>
            <person name="Bao Y."/>
            <person name="Liu F."/>
            <person name="Qi X."/>
            <person name="Gang D.R."/>
            <person name="Wen J."/>
            <person name="Li J."/>
        </authorList>
    </citation>
    <scope>NUCLEOTIDE SEQUENCE</scope>
    <source>
        <strain evidence="9">Dzin_1.0</strain>
    </source>
</reference>
<dbReference type="AlphaFoldDB" id="A0A9D5D1V9"/>
<comment type="similarity">
    <text evidence="2">Belongs to the cysteine dioxygenase family.</text>
</comment>
<dbReference type="SUPFAM" id="SSF51182">
    <property type="entry name" value="RmlC-like cupins"/>
    <property type="match status" value="1"/>
</dbReference>
<comment type="cofactor">
    <cofactor evidence="1">
        <name>Fe(2+)</name>
        <dbReference type="ChEBI" id="CHEBI:29033"/>
    </cofactor>
</comment>
<dbReference type="EMBL" id="JAGGNH010000002">
    <property type="protein sequence ID" value="KAJ0982570.1"/>
    <property type="molecule type" value="Genomic_DNA"/>
</dbReference>
<organism evidence="9 10">
    <name type="scientific">Dioscorea zingiberensis</name>
    <dbReference type="NCBI Taxonomy" id="325984"/>
    <lineage>
        <taxon>Eukaryota</taxon>
        <taxon>Viridiplantae</taxon>
        <taxon>Streptophyta</taxon>
        <taxon>Embryophyta</taxon>
        <taxon>Tracheophyta</taxon>
        <taxon>Spermatophyta</taxon>
        <taxon>Magnoliopsida</taxon>
        <taxon>Liliopsida</taxon>
        <taxon>Dioscoreales</taxon>
        <taxon>Dioscoreaceae</taxon>
        <taxon>Dioscorea</taxon>
    </lineage>
</organism>
<name>A0A9D5D1V9_9LILI</name>
<sequence>MEVESSSLVERKRRRHGEKPVRKRACGNSRRVKLRVRAPSSSIQSLFMACRSVFKGPGTVPPPLDLDKIRFLLDKMSLEDVGLSSDMLLFKSRSSSNGTPRITCTTVYKCDNFSLCIFLLPPAGVIPLHNHPGMTVLSKLLVGSMHIKAYDWVDPVRVEENESPSTQLRLARLVVDSVFSAPCKSSILFPTAGGNIHRFTAITPCVVLDVLGPPYSNDDGRDCTYYKEHPYCHVQNDTSAGKDDHQKGWLEEIDIPKDLFHGVEYRGPQIIDDWHPN</sequence>
<dbReference type="Pfam" id="PF07847">
    <property type="entry name" value="PCO_ADO"/>
    <property type="match status" value="1"/>
</dbReference>
<feature type="region of interest" description="Disordered" evidence="8">
    <location>
        <begin position="1"/>
        <end position="24"/>
    </location>
</feature>
<dbReference type="GO" id="GO:0046872">
    <property type="term" value="F:metal ion binding"/>
    <property type="evidence" value="ECO:0007669"/>
    <property type="project" value="UniProtKB-KW"/>
</dbReference>
<dbReference type="Proteomes" id="UP001085076">
    <property type="component" value="Miscellaneous, Linkage group lg02"/>
</dbReference>
<keyword evidence="5" id="KW-0560">Oxidoreductase</keyword>
<evidence type="ECO:0000256" key="2">
    <source>
        <dbReference type="ARBA" id="ARBA00006622"/>
    </source>
</evidence>
<evidence type="ECO:0000313" key="9">
    <source>
        <dbReference type="EMBL" id="KAJ0982570.1"/>
    </source>
</evidence>
<dbReference type="Gene3D" id="2.60.120.10">
    <property type="entry name" value="Jelly Rolls"/>
    <property type="match status" value="1"/>
</dbReference>
<evidence type="ECO:0000256" key="8">
    <source>
        <dbReference type="SAM" id="MobiDB-lite"/>
    </source>
</evidence>
<keyword evidence="4" id="KW-0479">Metal-binding</keyword>
<dbReference type="CDD" id="cd20289">
    <property type="entry name" value="cupin_ADO"/>
    <property type="match status" value="1"/>
</dbReference>
<evidence type="ECO:0000256" key="3">
    <source>
        <dbReference type="ARBA" id="ARBA00013133"/>
    </source>
</evidence>
<dbReference type="GO" id="GO:0017172">
    <property type="term" value="F:cysteine dioxygenase activity"/>
    <property type="evidence" value="ECO:0007669"/>
    <property type="project" value="UniProtKB-EC"/>
</dbReference>
<dbReference type="InterPro" id="IPR014710">
    <property type="entry name" value="RmlC-like_jellyroll"/>
</dbReference>
<evidence type="ECO:0000313" key="10">
    <source>
        <dbReference type="Proteomes" id="UP001085076"/>
    </source>
</evidence>
<evidence type="ECO:0000256" key="1">
    <source>
        <dbReference type="ARBA" id="ARBA00001954"/>
    </source>
</evidence>
<protein>
    <recommendedName>
        <fullName evidence="3">cysteine dioxygenase</fullName>
        <ecNumber evidence="3">1.13.11.20</ecNumber>
    </recommendedName>
</protein>
<accession>A0A9D5D1V9</accession>
<dbReference type="OrthoDB" id="271433at2759"/>
<dbReference type="InterPro" id="IPR012864">
    <property type="entry name" value="PCO/ADO"/>
</dbReference>
<dbReference type="PANTHER" id="PTHR22966">
    <property type="entry name" value="2-AMINOETHANETHIOL DIOXYGENASE"/>
    <property type="match status" value="1"/>
</dbReference>
<evidence type="ECO:0000256" key="4">
    <source>
        <dbReference type="ARBA" id="ARBA00022723"/>
    </source>
</evidence>
<keyword evidence="6" id="KW-0408">Iron</keyword>
<evidence type="ECO:0000256" key="6">
    <source>
        <dbReference type="ARBA" id="ARBA00023004"/>
    </source>
</evidence>
<keyword evidence="10" id="KW-1185">Reference proteome</keyword>